<dbReference type="AlphaFoldDB" id="W4KC33"/>
<sequence>MAASGNPDLLALDITTSSGPKPASLPLESHRSLLTFSDYLAPWFSIDGKDFVPPRELPFEQFGSLSDAVLSRLQEALIEARSMSEDLGIKLVSSATTPEEELAGARDYKYQRGRADCLFVAYQRLPSVPMTSFDALLWFREFQRVLLDMRAWVIYKQEIQSRLFDPDFDSPTPVLPLRSVITKHFSVVNRLIRCGIPVWWIRERETLTTDTLIRVLISRAALGAGALAQHFQPKEHTCTIAWVQPYELAYLPTDKIGNRRGEVPSSKAPGCSALAAVNHTEQVHYTLKQIIAVSTELYGVDFSNLDSDMVLMQSMQSMGFDMAKITDLLNSVQFQHHPPLGKALLVMPSNRFSVHAPAHLMIFMKTKDWRVALEGRYHMVNFDHCSVKPLSSLADIIRLPVAPPPNKKARIGNDPNVPKAQRNPNMKAQRHIIECVDINVRFFVYGGFKPYDSAQSYRRGSLVVDREKADTDKGLWAEVIWELSLMNFRLKLLELDRELLKSIYEDSNVKAAHREWRIFQIWGGGGVQPMWEKHGNCDLFSSRDWQVRRWAVESVATALRDWPGGTFASRWDECCFDDRDTYLKFEHDIFSFYIATYRHRHGRLPTIPVIQPKSMISLHGQRQGEYKKGSLGHVAVRQPSQIYDSPTVVRRRLALLL</sequence>
<evidence type="ECO:0000313" key="1">
    <source>
        <dbReference type="EMBL" id="ETW83432.1"/>
    </source>
</evidence>
<dbReference type="RefSeq" id="XP_009545680.1">
    <property type="nucleotide sequence ID" value="XM_009547385.1"/>
</dbReference>
<dbReference type="HOGENOM" id="CLU_417400_0_0_1"/>
<protein>
    <submittedName>
        <fullName evidence="1">Uncharacterized protein</fullName>
    </submittedName>
</protein>
<dbReference type="GeneID" id="20666413"/>
<organism evidence="1 2">
    <name type="scientific">Heterobasidion irregulare (strain TC 32-1)</name>
    <dbReference type="NCBI Taxonomy" id="747525"/>
    <lineage>
        <taxon>Eukaryota</taxon>
        <taxon>Fungi</taxon>
        <taxon>Dikarya</taxon>
        <taxon>Basidiomycota</taxon>
        <taxon>Agaricomycotina</taxon>
        <taxon>Agaricomycetes</taxon>
        <taxon>Russulales</taxon>
        <taxon>Bondarzewiaceae</taxon>
        <taxon>Heterobasidion</taxon>
        <taxon>Heterobasidion annosum species complex</taxon>
    </lineage>
</organism>
<evidence type="ECO:0000313" key="2">
    <source>
        <dbReference type="Proteomes" id="UP000030671"/>
    </source>
</evidence>
<dbReference type="InParanoid" id="W4KC33"/>
<dbReference type="KEGG" id="hir:HETIRDRAFT_109123"/>
<dbReference type="Proteomes" id="UP000030671">
    <property type="component" value="Unassembled WGS sequence"/>
</dbReference>
<proteinExistence type="predicted"/>
<dbReference type="STRING" id="747525.W4KC33"/>
<name>W4KC33_HETIT</name>
<gene>
    <name evidence="1" type="ORF">HETIRDRAFT_109123</name>
</gene>
<reference evidence="1 2" key="1">
    <citation type="journal article" date="2012" name="New Phytol.">
        <title>Insight into trade-off between wood decay and parasitism from the genome of a fungal forest pathogen.</title>
        <authorList>
            <person name="Olson A."/>
            <person name="Aerts A."/>
            <person name="Asiegbu F."/>
            <person name="Belbahri L."/>
            <person name="Bouzid O."/>
            <person name="Broberg A."/>
            <person name="Canback B."/>
            <person name="Coutinho P.M."/>
            <person name="Cullen D."/>
            <person name="Dalman K."/>
            <person name="Deflorio G."/>
            <person name="van Diepen L.T."/>
            <person name="Dunand C."/>
            <person name="Duplessis S."/>
            <person name="Durling M."/>
            <person name="Gonthier P."/>
            <person name="Grimwood J."/>
            <person name="Fossdal C.G."/>
            <person name="Hansson D."/>
            <person name="Henrissat B."/>
            <person name="Hietala A."/>
            <person name="Himmelstrand K."/>
            <person name="Hoffmeister D."/>
            <person name="Hogberg N."/>
            <person name="James T.Y."/>
            <person name="Karlsson M."/>
            <person name="Kohler A."/>
            <person name="Kues U."/>
            <person name="Lee Y.H."/>
            <person name="Lin Y.C."/>
            <person name="Lind M."/>
            <person name="Lindquist E."/>
            <person name="Lombard V."/>
            <person name="Lucas S."/>
            <person name="Lunden K."/>
            <person name="Morin E."/>
            <person name="Murat C."/>
            <person name="Park J."/>
            <person name="Raffaello T."/>
            <person name="Rouze P."/>
            <person name="Salamov A."/>
            <person name="Schmutz J."/>
            <person name="Solheim H."/>
            <person name="Stahlberg J."/>
            <person name="Velez H."/>
            <person name="de Vries R.P."/>
            <person name="Wiebenga A."/>
            <person name="Woodward S."/>
            <person name="Yakovlev I."/>
            <person name="Garbelotto M."/>
            <person name="Martin F."/>
            <person name="Grigoriev I.V."/>
            <person name="Stenlid J."/>
        </authorList>
    </citation>
    <scope>NUCLEOTIDE SEQUENCE [LARGE SCALE GENOMIC DNA]</scope>
    <source>
        <strain evidence="1 2">TC 32-1</strain>
    </source>
</reference>
<keyword evidence="2" id="KW-1185">Reference proteome</keyword>
<dbReference type="EMBL" id="KI925457">
    <property type="protein sequence ID" value="ETW83432.1"/>
    <property type="molecule type" value="Genomic_DNA"/>
</dbReference>
<dbReference type="OrthoDB" id="2803447at2759"/>
<accession>W4KC33</accession>